<accession>A0A8S5PGR2</accession>
<name>A0A8S5PGR2_9CAUD</name>
<organism evidence="1">
    <name type="scientific">Siphoviridae sp. cttm829</name>
    <dbReference type="NCBI Taxonomy" id="2825707"/>
    <lineage>
        <taxon>Viruses</taxon>
        <taxon>Duplodnaviria</taxon>
        <taxon>Heunggongvirae</taxon>
        <taxon>Uroviricota</taxon>
        <taxon>Caudoviricetes</taxon>
    </lineage>
</organism>
<dbReference type="EMBL" id="BK015409">
    <property type="protein sequence ID" value="DAE05388.1"/>
    <property type="molecule type" value="Genomic_DNA"/>
</dbReference>
<proteinExistence type="predicted"/>
<protein>
    <submittedName>
        <fullName evidence="1">Uncharacterized protein</fullName>
    </submittedName>
</protein>
<evidence type="ECO:0000313" key="1">
    <source>
        <dbReference type="EMBL" id="DAE05388.1"/>
    </source>
</evidence>
<sequence>MKTSYDIDEIVFKLLSGSERLKNAITGGIYYQDDRPDSSTDEDVVINTITMTQDFLPQIATSNVNIYVADKKRRIKGTEQLKPNHEKLSELTRIVLDVLRGSRIDGLKLIPESQSILQEASVKQHFCNIRIAWNIQTY</sequence>
<reference evidence="1" key="1">
    <citation type="journal article" date="2021" name="Proc. Natl. Acad. Sci. U.S.A.">
        <title>A Catalog of Tens of Thousands of Viruses from Human Metagenomes Reveals Hidden Associations with Chronic Diseases.</title>
        <authorList>
            <person name="Tisza M.J."/>
            <person name="Buck C.B."/>
        </authorList>
    </citation>
    <scope>NUCLEOTIDE SEQUENCE</scope>
    <source>
        <strain evidence="1">Cttm829</strain>
    </source>
</reference>